<accession>S6CB48</accession>
<keyword evidence="1" id="KW-1133">Transmembrane helix</keyword>
<feature type="transmembrane region" description="Helical" evidence="1">
    <location>
        <begin position="479"/>
        <end position="502"/>
    </location>
</feature>
<keyword evidence="1" id="KW-0472">Membrane</keyword>
<organism evidence="2">
    <name type="scientific">Babesia bovis</name>
    <dbReference type="NCBI Taxonomy" id="5865"/>
    <lineage>
        <taxon>Eukaryota</taxon>
        <taxon>Sar</taxon>
        <taxon>Alveolata</taxon>
        <taxon>Apicomplexa</taxon>
        <taxon>Aconoidasida</taxon>
        <taxon>Piroplasmida</taxon>
        <taxon>Babesiidae</taxon>
        <taxon>Babesia</taxon>
    </lineage>
</organism>
<name>S6CB48_BABBO</name>
<gene>
    <name evidence="2" type="primary">BBOV_III003090</name>
</gene>
<protein>
    <submittedName>
        <fullName evidence="2">Variant erythrocyte surface antigen-1, beta subunit</fullName>
    </submittedName>
</protein>
<evidence type="ECO:0000256" key="1">
    <source>
        <dbReference type="SAM" id="Phobius"/>
    </source>
</evidence>
<dbReference type="VEuPathDB" id="PiroplasmaDB:BBOV_I000030"/>
<proteinExistence type="evidence at transcript level"/>
<dbReference type="AlphaFoldDB" id="S6CB48"/>
<reference evidence="2" key="1">
    <citation type="journal article" date="2014" name="BMC Genomics">
        <title>The Babesia bovis gene and promoter model: an update from full-length EST analysis.</title>
        <authorList>
            <person name="Yamagishi J."/>
            <person name="Wakaguri H."/>
            <person name="Yokoyama N."/>
            <person name="Yamashita R."/>
            <person name="Suzuki Y."/>
            <person name="Xuan X."/>
            <person name="Igarashi I."/>
        </authorList>
    </citation>
    <scope>NUCLEOTIDE SEQUENCE</scope>
    <source>
        <strain evidence="2">Texas</strain>
    </source>
</reference>
<evidence type="ECO:0000313" key="2">
    <source>
        <dbReference type="EMBL" id="BAN66215.1"/>
    </source>
</evidence>
<dbReference type="EMBL" id="AK442421">
    <property type="protein sequence ID" value="BAN66215.1"/>
    <property type="molecule type" value="mRNA"/>
</dbReference>
<sequence length="543" mass="58694">MYANGLFGFQMDLSAAQCLDQLRVYVYHCFYQLYFLRKQCGTAVLGWKSCRYGSGVSGSGAKIWICETKGSSGAGDHTKNCGLQSGAGSTSVSALQGFLCDAIGTMACNQTIGVDLNSRKQSYPDIEEHMNKIVTPSGEVKGPHKEYPELCPVPMGWDKDNHFKDLNTGTHKTAALDKGTQKYPVHCTGNTLSHLLEYYCDPVKCHGTLVVLLRLLACITPTVPRTLGDLFGFYYYIVYIGGNSSGGGGKKEVYQKLEKELRDVRLSMLGSGNDAVVQALENWSDSGSGCTSGCKDTLRCLYGDKGTVKCSHYLSPLSGQQYAQLSPAMAGTYLSWLVYLIGEFRTGLEGLETAFKGISCASDGCRSGVAGNGCGNGTCTRGTHGNTCDGSSGGVCGCTSVVSCTGVLPVLYRYGFGYGNVEALHDTAGVGAGSTQKKCHEFLDTLKKVLEGDHLKKDGTKGGLHHEINQLIYTTRLPWIFVLTLAWLVAVLYLAFGAIWPLDWTHMRSHCRGWFGKGSLSPWEILMVGKKKGRGILEFFGGR</sequence>
<keyword evidence="1" id="KW-0812">Transmembrane</keyword>